<dbReference type="Proteomes" id="UP001054945">
    <property type="component" value="Unassembled WGS sequence"/>
</dbReference>
<organism evidence="2 3">
    <name type="scientific">Caerostris extrusa</name>
    <name type="common">Bark spider</name>
    <name type="synonym">Caerostris bankana</name>
    <dbReference type="NCBI Taxonomy" id="172846"/>
    <lineage>
        <taxon>Eukaryota</taxon>
        <taxon>Metazoa</taxon>
        <taxon>Ecdysozoa</taxon>
        <taxon>Arthropoda</taxon>
        <taxon>Chelicerata</taxon>
        <taxon>Arachnida</taxon>
        <taxon>Araneae</taxon>
        <taxon>Araneomorphae</taxon>
        <taxon>Entelegynae</taxon>
        <taxon>Araneoidea</taxon>
        <taxon>Araneidae</taxon>
        <taxon>Caerostris</taxon>
    </lineage>
</organism>
<keyword evidence="1" id="KW-1133">Transmembrane helix</keyword>
<reference evidence="2 3" key="1">
    <citation type="submission" date="2021-06" db="EMBL/GenBank/DDBJ databases">
        <title>Caerostris extrusa draft genome.</title>
        <authorList>
            <person name="Kono N."/>
            <person name="Arakawa K."/>
        </authorList>
    </citation>
    <scope>NUCLEOTIDE SEQUENCE [LARGE SCALE GENOMIC DNA]</scope>
</reference>
<comment type="caution">
    <text evidence="2">The sequence shown here is derived from an EMBL/GenBank/DDBJ whole genome shotgun (WGS) entry which is preliminary data.</text>
</comment>
<protein>
    <recommendedName>
        <fullName evidence="4">EGF-like domain-containing protein</fullName>
    </recommendedName>
</protein>
<evidence type="ECO:0000256" key="1">
    <source>
        <dbReference type="SAM" id="Phobius"/>
    </source>
</evidence>
<name>A0AAV4RPY1_CAEEX</name>
<dbReference type="AlphaFoldDB" id="A0AAV4RPY1"/>
<keyword evidence="1" id="KW-0472">Membrane</keyword>
<gene>
    <name evidence="2" type="ORF">CEXT_604601</name>
</gene>
<proteinExistence type="predicted"/>
<evidence type="ECO:0000313" key="3">
    <source>
        <dbReference type="Proteomes" id="UP001054945"/>
    </source>
</evidence>
<sequence length="109" mass="11968">MNRTTEVPSNLYSLQYFPTVVSIRLSCYCGKEVISCTFSEGGKKNCVCEEGYSVTDGHCEEETSLSVTLKVLIGIFTVILIVTLAAGLVYRLDVGVIDPHIWNGWRATG</sequence>
<keyword evidence="3" id="KW-1185">Reference proteome</keyword>
<keyword evidence="1" id="KW-0812">Transmembrane</keyword>
<feature type="transmembrane region" description="Helical" evidence="1">
    <location>
        <begin position="71"/>
        <end position="90"/>
    </location>
</feature>
<evidence type="ECO:0008006" key="4">
    <source>
        <dbReference type="Google" id="ProtNLM"/>
    </source>
</evidence>
<dbReference type="EMBL" id="BPLR01008109">
    <property type="protein sequence ID" value="GIY22152.1"/>
    <property type="molecule type" value="Genomic_DNA"/>
</dbReference>
<evidence type="ECO:0000313" key="2">
    <source>
        <dbReference type="EMBL" id="GIY22152.1"/>
    </source>
</evidence>
<accession>A0AAV4RPY1</accession>